<gene>
    <name evidence="2" type="ORF">D3218_07830</name>
</gene>
<organism evidence="2 3">
    <name type="scientific">Aureimonas flava</name>
    <dbReference type="NCBI Taxonomy" id="2320271"/>
    <lineage>
        <taxon>Bacteria</taxon>
        <taxon>Pseudomonadati</taxon>
        <taxon>Pseudomonadota</taxon>
        <taxon>Alphaproteobacteria</taxon>
        <taxon>Hyphomicrobiales</taxon>
        <taxon>Aurantimonadaceae</taxon>
        <taxon>Aureimonas</taxon>
    </lineage>
</organism>
<dbReference type="InterPro" id="IPR010921">
    <property type="entry name" value="Trp_repressor/repl_initiator"/>
</dbReference>
<evidence type="ECO:0000259" key="1">
    <source>
        <dbReference type="SMART" id="SM00760"/>
    </source>
</evidence>
<sequence length="134" mass="14366">MSQCFDQASSRILASRVGGADPGGRGRLQCRVAVDIVAAFLGVPAADILSERRAQAPVARARHVAMYLAHVAFQLSLNAVALGFGRDRTSVSYAVARIEDERDERAFDAMLTRMEALAQSCRRLSVPGAGEGDF</sequence>
<dbReference type="RefSeq" id="WP_119539400.1">
    <property type="nucleotide sequence ID" value="NZ_QYRN01000004.1"/>
</dbReference>
<evidence type="ECO:0000313" key="2">
    <source>
        <dbReference type="EMBL" id="RIY01271.1"/>
    </source>
</evidence>
<keyword evidence="3" id="KW-1185">Reference proteome</keyword>
<dbReference type="Proteomes" id="UP000265750">
    <property type="component" value="Unassembled WGS sequence"/>
</dbReference>
<protein>
    <submittedName>
        <fullName evidence="2">Chromosomal replication initiator DnaA</fullName>
    </submittedName>
</protein>
<dbReference type="GO" id="GO:0006275">
    <property type="term" value="P:regulation of DNA replication"/>
    <property type="evidence" value="ECO:0007669"/>
    <property type="project" value="InterPro"/>
</dbReference>
<dbReference type="SUPFAM" id="SSF48295">
    <property type="entry name" value="TrpR-like"/>
    <property type="match status" value="1"/>
</dbReference>
<dbReference type="CDD" id="cd06571">
    <property type="entry name" value="Bac_DnaA_C"/>
    <property type="match status" value="1"/>
</dbReference>
<dbReference type="GO" id="GO:0006270">
    <property type="term" value="P:DNA replication initiation"/>
    <property type="evidence" value="ECO:0007669"/>
    <property type="project" value="InterPro"/>
</dbReference>
<dbReference type="GO" id="GO:0043565">
    <property type="term" value="F:sequence-specific DNA binding"/>
    <property type="evidence" value="ECO:0007669"/>
    <property type="project" value="InterPro"/>
</dbReference>
<dbReference type="SMART" id="SM00760">
    <property type="entry name" value="Bac_DnaA_C"/>
    <property type="match status" value="1"/>
</dbReference>
<proteinExistence type="predicted"/>
<evidence type="ECO:0000313" key="3">
    <source>
        <dbReference type="Proteomes" id="UP000265750"/>
    </source>
</evidence>
<dbReference type="OrthoDB" id="8480222at2"/>
<dbReference type="GO" id="GO:0005524">
    <property type="term" value="F:ATP binding"/>
    <property type="evidence" value="ECO:0007669"/>
    <property type="project" value="InterPro"/>
</dbReference>
<comment type="caution">
    <text evidence="2">The sequence shown here is derived from an EMBL/GenBank/DDBJ whole genome shotgun (WGS) entry which is preliminary data.</text>
</comment>
<dbReference type="InterPro" id="IPR013159">
    <property type="entry name" value="DnaA_C"/>
</dbReference>
<dbReference type="Gene3D" id="1.10.1750.10">
    <property type="match status" value="1"/>
</dbReference>
<dbReference type="AlphaFoldDB" id="A0A3A1WTN2"/>
<dbReference type="EMBL" id="QYRN01000004">
    <property type="protein sequence ID" value="RIY01271.1"/>
    <property type="molecule type" value="Genomic_DNA"/>
</dbReference>
<reference evidence="3" key="1">
    <citation type="submission" date="2018-09" db="EMBL/GenBank/DDBJ databases">
        <authorList>
            <person name="Tuo L."/>
        </authorList>
    </citation>
    <scope>NUCLEOTIDE SEQUENCE [LARGE SCALE GENOMIC DNA]</scope>
    <source>
        <strain evidence="3">M2BS4Y-1</strain>
    </source>
</reference>
<accession>A0A3A1WTN2</accession>
<dbReference type="Pfam" id="PF08299">
    <property type="entry name" value="Bac_DnaA_C"/>
    <property type="match status" value="1"/>
</dbReference>
<name>A0A3A1WTN2_9HYPH</name>
<feature type="domain" description="Chromosomal replication initiator DnaA C-terminal" evidence="1">
    <location>
        <begin position="29"/>
        <end position="98"/>
    </location>
</feature>